<evidence type="ECO:0000256" key="4">
    <source>
        <dbReference type="ARBA" id="ARBA00023136"/>
    </source>
</evidence>
<feature type="transmembrane region" description="Helical" evidence="5">
    <location>
        <begin position="28"/>
        <end position="46"/>
    </location>
</feature>
<feature type="domain" description="Major facilitator superfamily (MFS) profile" evidence="6">
    <location>
        <begin position="1"/>
        <end position="376"/>
    </location>
</feature>
<dbReference type="Proteomes" id="UP000297229">
    <property type="component" value="Unassembled WGS sequence"/>
</dbReference>
<feature type="transmembrane region" description="Helical" evidence="5">
    <location>
        <begin position="285"/>
        <end position="306"/>
    </location>
</feature>
<keyword evidence="4 5" id="KW-0472">Membrane</keyword>
<dbReference type="AlphaFoldDB" id="A0A4Z1I7F4"/>
<feature type="transmembrane region" description="Helical" evidence="5">
    <location>
        <begin position="146"/>
        <end position="170"/>
    </location>
</feature>
<feature type="transmembrane region" description="Helical" evidence="5">
    <location>
        <begin position="115"/>
        <end position="134"/>
    </location>
</feature>
<evidence type="ECO:0000256" key="3">
    <source>
        <dbReference type="ARBA" id="ARBA00022989"/>
    </source>
</evidence>
<dbReference type="PROSITE" id="PS50850">
    <property type="entry name" value="MFS"/>
    <property type="match status" value="1"/>
</dbReference>
<dbReference type="Pfam" id="PF07690">
    <property type="entry name" value="MFS_1"/>
    <property type="match status" value="1"/>
</dbReference>
<evidence type="ECO:0000256" key="1">
    <source>
        <dbReference type="ARBA" id="ARBA00004141"/>
    </source>
</evidence>
<feature type="transmembrane region" description="Helical" evidence="5">
    <location>
        <begin position="223"/>
        <end position="248"/>
    </location>
</feature>
<evidence type="ECO:0000259" key="6">
    <source>
        <dbReference type="PROSITE" id="PS50850"/>
    </source>
</evidence>
<dbReference type="GO" id="GO:0005886">
    <property type="term" value="C:plasma membrane"/>
    <property type="evidence" value="ECO:0007669"/>
    <property type="project" value="TreeGrafter"/>
</dbReference>
<dbReference type="EMBL" id="PQXM01001352">
    <property type="protein sequence ID" value="TGO57255.1"/>
    <property type="molecule type" value="Genomic_DNA"/>
</dbReference>
<dbReference type="InterPro" id="IPR036259">
    <property type="entry name" value="MFS_trans_sf"/>
</dbReference>
<keyword evidence="8" id="KW-1185">Reference proteome</keyword>
<evidence type="ECO:0000256" key="2">
    <source>
        <dbReference type="ARBA" id="ARBA00022692"/>
    </source>
</evidence>
<dbReference type="PANTHER" id="PTHR23501">
    <property type="entry name" value="MAJOR FACILITATOR SUPERFAMILY"/>
    <property type="match status" value="1"/>
</dbReference>
<dbReference type="Gene3D" id="1.20.1250.20">
    <property type="entry name" value="MFS general substrate transporter like domains"/>
    <property type="match status" value="1"/>
</dbReference>
<dbReference type="GO" id="GO:0022857">
    <property type="term" value="F:transmembrane transporter activity"/>
    <property type="evidence" value="ECO:0007669"/>
    <property type="project" value="InterPro"/>
</dbReference>
<reference evidence="7 8" key="1">
    <citation type="submission" date="2017-12" db="EMBL/GenBank/DDBJ databases">
        <title>Comparative genomics of Botrytis spp.</title>
        <authorList>
            <person name="Valero-Jimenez C.A."/>
            <person name="Tapia P."/>
            <person name="Veloso J."/>
            <person name="Silva-Moreno E."/>
            <person name="Staats M."/>
            <person name="Valdes J.H."/>
            <person name="Van Kan J.A.L."/>
        </authorList>
    </citation>
    <scope>NUCLEOTIDE SEQUENCE [LARGE SCALE GENOMIC DNA]</scope>
    <source>
        <strain evidence="7 8">Be9601</strain>
    </source>
</reference>
<protein>
    <recommendedName>
        <fullName evidence="6">Major facilitator superfamily (MFS) profile domain-containing protein</fullName>
    </recommendedName>
</protein>
<organism evidence="7 8">
    <name type="scientific">Botrytis elliptica</name>
    <dbReference type="NCBI Taxonomy" id="278938"/>
    <lineage>
        <taxon>Eukaryota</taxon>
        <taxon>Fungi</taxon>
        <taxon>Dikarya</taxon>
        <taxon>Ascomycota</taxon>
        <taxon>Pezizomycotina</taxon>
        <taxon>Leotiomycetes</taxon>
        <taxon>Helotiales</taxon>
        <taxon>Sclerotiniaceae</taxon>
        <taxon>Botrytis</taxon>
    </lineage>
</organism>
<dbReference type="PANTHER" id="PTHR23501:SF43">
    <property type="entry name" value="MULTIDRUG TRANSPORTER, PUTATIVE (AFU_ORTHOLOGUE AFUA_6G03040)-RELATED"/>
    <property type="match status" value="1"/>
</dbReference>
<evidence type="ECO:0000256" key="5">
    <source>
        <dbReference type="SAM" id="Phobius"/>
    </source>
</evidence>
<accession>A0A4Z1I7F4</accession>
<feature type="transmembrane region" description="Helical" evidence="5">
    <location>
        <begin position="191"/>
        <end position="211"/>
    </location>
</feature>
<feature type="transmembrane region" description="Helical" evidence="5">
    <location>
        <begin position="58"/>
        <end position="84"/>
    </location>
</feature>
<dbReference type="InterPro" id="IPR020846">
    <property type="entry name" value="MFS_dom"/>
</dbReference>
<gene>
    <name evidence="7" type="ORF">BELL_1354g00020</name>
</gene>
<dbReference type="InterPro" id="IPR011701">
    <property type="entry name" value="MFS"/>
</dbReference>
<dbReference type="SUPFAM" id="SSF103473">
    <property type="entry name" value="MFS general substrate transporter"/>
    <property type="match status" value="1"/>
</dbReference>
<keyword evidence="2 5" id="KW-0812">Transmembrane</keyword>
<proteinExistence type="predicted"/>
<name>A0A4Z1I7F4_9HELO</name>
<feature type="transmembrane region" description="Helical" evidence="5">
    <location>
        <begin position="255"/>
        <end position="273"/>
    </location>
</feature>
<evidence type="ECO:0000313" key="7">
    <source>
        <dbReference type="EMBL" id="TGO57255.1"/>
    </source>
</evidence>
<comment type="caution">
    <text evidence="7">The sequence shown here is derived from an EMBL/GenBank/DDBJ whole genome shotgun (WGS) entry which is preliminary data.</text>
</comment>
<sequence>MLIGTIELTVISTSLTSITNDLHGFNKTGWIVTGYLVTYSSTFIIWSKLSDVFGRKSCIITSVFIFVIFSGGCGAAQTITQLIVCRVFQGIGAAGDLALVFAISFEMIPKAEFPTYTAIFAVVTTLGYITGPLIGGGFAQNSTWRWAFLFNVPVGALAIVLLIIFVPNGFPHQNNPNPRSRSLATKFSRSSLAKIDGLGVFLLLVTVLLSAGNDFAWNSATTIVLFIISGFLWIAFAVNESVIANVFLKLHAPPIYLMFIGSCLQVIGVALLSTVSKDTHIDHAIYGYEVIAGLGIGIVIAMIIVVPPHVVEKRDLAISSGALLQFRALGAAIGLGITSATMNNYLSSHLTHTLTSEEITQIFHSISSITTFPPEVQLKVLHAVTGFARGDVLGEAAG</sequence>
<keyword evidence="3 5" id="KW-1133">Transmembrane helix</keyword>
<evidence type="ECO:0000313" key="8">
    <source>
        <dbReference type="Proteomes" id="UP000297229"/>
    </source>
</evidence>
<comment type="subcellular location">
    <subcellularLocation>
        <location evidence="1">Membrane</location>
        <topology evidence="1">Multi-pass membrane protein</topology>
    </subcellularLocation>
</comment>
<feature type="transmembrane region" description="Helical" evidence="5">
    <location>
        <begin position="90"/>
        <end position="108"/>
    </location>
</feature>